<dbReference type="AlphaFoldDB" id="A0A2M9CAG7"/>
<protein>
    <submittedName>
        <fullName evidence="2">EpsG-like putative glucosyltransferase</fullName>
    </submittedName>
</protein>
<evidence type="ECO:0000256" key="1">
    <source>
        <dbReference type="SAM" id="Phobius"/>
    </source>
</evidence>
<dbReference type="Proteomes" id="UP000228740">
    <property type="component" value="Unassembled WGS sequence"/>
</dbReference>
<comment type="caution">
    <text evidence="2">The sequence shown here is derived from an EMBL/GenBank/DDBJ whole genome shotgun (WGS) entry which is preliminary data.</text>
</comment>
<feature type="transmembrane region" description="Helical" evidence="1">
    <location>
        <begin position="301"/>
        <end position="318"/>
    </location>
</feature>
<dbReference type="EMBL" id="PGFD01000001">
    <property type="protein sequence ID" value="PJJ67825.1"/>
    <property type="molecule type" value="Genomic_DNA"/>
</dbReference>
<feature type="transmembrane region" description="Helical" evidence="1">
    <location>
        <begin position="325"/>
        <end position="347"/>
    </location>
</feature>
<dbReference type="RefSeq" id="WP_100376506.1">
    <property type="nucleotide sequence ID" value="NZ_PGFD01000001.1"/>
</dbReference>
<feature type="transmembrane region" description="Helical" evidence="1">
    <location>
        <begin position="135"/>
        <end position="152"/>
    </location>
</feature>
<dbReference type="GO" id="GO:0016740">
    <property type="term" value="F:transferase activity"/>
    <property type="evidence" value="ECO:0007669"/>
    <property type="project" value="UniProtKB-KW"/>
</dbReference>
<gene>
    <name evidence="2" type="ORF">CLV73_1844</name>
</gene>
<feature type="transmembrane region" description="Helical" evidence="1">
    <location>
        <begin position="158"/>
        <end position="182"/>
    </location>
</feature>
<feature type="transmembrane region" description="Helical" evidence="1">
    <location>
        <begin position="27"/>
        <end position="45"/>
    </location>
</feature>
<feature type="transmembrane region" description="Helical" evidence="1">
    <location>
        <begin position="194"/>
        <end position="215"/>
    </location>
</feature>
<name>A0A2M9CAG7_9FLAO</name>
<dbReference type="Pfam" id="PF14897">
    <property type="entry name" value="EpsG"/>
    <property type="match status" value="1"/>
</dbReference>
<feature type="transmembrane region" description="Helical" evidence="1">
    <location>
        <begin position="242"/>
        <end position="262"/>
    </location>
</feature>
<sequence>MEYFLFLFLFLIFGIIALIDKKKTSKFFFALIAFFFIVLFGGLRYQVGVDWYNYESIFQESTFDNLFQIGIEPFFNLLIVCIKHFNLDYLFFVFFIFTVATCLKFTFLFKYSNSFFAALLIYFPIQFMTYDINGIRQGLAIGITFWSVGYLLEKKLLPFLAIVTLATCCHYSAAIFFPFYFIANIKIKDKYIHIIVFSSVVLGFLLQDMILAYVLPKLSGLESVFAQKVSSYSINENFGKGLSLGFSTFHRLAIFYLFFIFYDKLNIEPRLKNILLNSYLISIVLYFLFSAIEIIASRGSLYYRSFDILIIASFITIPKKFESKMLVLLIIFLYAVLGVNTNLSLPFNGLVPYQNSMFN</sequence>
<keyword evidence="1" id="KW-0812">Transmembrane</keyword>
<accession>A0A2M9CAG7</accession>
<evidence type="ECO:0000313" key="3">
    <source>
        <dbReference type="Proteomes" id="UP000228740"/>
    </source>
</evidence>
<dbReference type="InterPro" id="IPR049458">
    <property type="entry name" value="EpsG-like"/>
</dbReference>
<organism evidence="2 3">
    <name type="scientific">Chryseobacterium geocarposphaerae</name>
    <dbReference type="NCBI Taxonomy" id="1416776"/>
    <lineage>
        <taxon>Bacteria</taxon>
        <taxon>Pseudomonadati</taxon>
        <taxon>Bacteroidota</taxon>
        <taxon>Flavobacteriia</taxon>
        <taxon>Flavobacteriales</taxon>
        <taxon>Weeksellaceae</taxon>
        <taxon>Chryseobacterium group</taxon>
        <taxon>Chryseobacterium</taxon>
    </lineage>
</organism>
<keyword evidence="2" id="KW-0808">Transferase</keyword>
<keyword evidence="1" id="KW-1133">Transmembrane helix</keyword>
<keyword evidence="1" id="KW-0472">Membrane</keyword>
<feature type="transmembrane region" description="Helical" evidence="1">
    <location>
        <begin position="274"/>
        <end position="295"/>
    </location>
</feature>
<proteinExistence type="predicted"/>
<feature type="transmembrane region" description="Helical" evidence="1">
    <location>
        <begin position="91"/>
        <end position="123"/>
    </location>
</feature>
<keyword evidence="3" id="KW-1185">Reference proteome</keyword>
<reference evidence="2 3" key="1">
    <citation type="submission" date="2017-11" db="EMBL/GenBank/DDBJ databases">
        <title>Genomic Encyclopedia of Archaeal and Bacterial Type Strains, Phase II (KMG-II): From Individual Species to Whole Genera.</title>
        <authorList>
            <person name="Goeker M."/>
        </authorList>
    </citation>
    <scope>NUCLEOTIDE SEQUENCE [LARGE SCALE GENOMIC DNA]</scope>
    <source>
        <strain evidence="2 3">DSM 27617</strain>
    </source>
</reference>
<evidence type="ECO:0000313" key="2">
    <source>
        <dbReference type="EMBL" id="PJJ67825.1"/>
    </source>
</evidence>
<dbReference type="OrthoDB" id="6631730at2"/>